<dbReference type="PANTHER" id="PTHR19241">
    <property type="entry name" value="ATP-BINDING CASSETTE TRANSPORTER"/>
    <property type="match status" value="1"/>
</dbReference>
<dbReference type="GO" id="GO:0016020">
    <property type="term" value="C:membrane"/>
    <property type="evidence" value="ECO:0007669"/>
    <property type="project" value="UniProtKB-SubCell"/>
</dbReference>
<feature type="transmembrane region" description="Helical" evidence="6">
    <location>
        <begin position="94"/>
        <end position="115"/>
    </location>
</feature>
<keyword evidence="2" id="KW-0813">Transport</keyword>
<name>A0AAW0FS08_9APHY</name>
<evidence type="ECO:0000259" key="7">
    <source>
        <dbReference type="Pfam" id="PF01061"/>
    </source>
</evidence>
<feature type="transmembrane region" description="Helical" evidence="6">
    <location>
        <begin position="127"/>
        <end position="147"/>
    </location>
</feature>
<organism evidence="9 10">
    <name type="scientific">Cerrena zonata</name>
    <dbReference type="NCBI Taxonomy" id="2478898"/>
    <lineage>
        <taxon>Eukaryota</taxon>
        <taxon>Fungi</taxon>
        <taxon>Dikarya</taxon>
        <taxon>Basidiomycota</taxon>
        <taxon>Agaricomycotina</taxon>
        <taxon>Agaricomycetes</taxon>
        <taxon>Polyporales</taxon>
        <taxon>Cerrenaceae</taxon>
        <taxon>Cerrena</taxon>
    </lineage>
</organism>
<feature type="transmembrane region" description="Helical" evidence="6">
    <location>
        <begin position="62"/>
        <end position="88"/>
    </location>
</feature>
<dbReference type="InterPro" id="IPR013525">
    <property type="entry name" value="ABC2_TM"/>
</dbReference>
<dbReference type="GO" id="GO:0005524">
    <property type="term" value="F:ATP binding"/>
    <property type="evidence" value="ECO:0007669"/>
    <property type="project" value="InterPro"/>
</dbReference>
<dbReference type="EMBL" id="JASBNA010000030">
    <property type="protein sequence ID" value="KAK7683571.1"/>
    <property type="molecule type" value="Genomic_DNA"/>
</dbReference>
<dbReference type="AlphaFoldDB" id="A0AAW0FS08"/>
<dbReference type="GO" id="GO:0140359">
    <property type="term" value="F:ABC-type transporter activity"/>
    <property type="evidence" value="ECO:0007669"/>
    <property type="project" value="InterPro"/>
</dbReference>
<feature type="transmembrane region" description="Helical" evidence="6">
    <location>
        <begin position="20"/>
        <end position="41"/>
    </location>
</feature>
<evidence type="ECO:0000256" key="4">
    <source>
        <dbReference type="ARBA" id="ARBA00022989"/>
    </source>
</evidence>
<dbReference type="Pfam" id="PF01061">
    <property type="entry name" value="ABC2_membrane"/>
    <property type="match status" value="1"/>
</dbReference>
<proteinExistence type="predicted"/>
<dbReference type="Pfam" id="PF06422">
    <property type="entry name" value="PDR_CDR"/>
    <property type="match status" value="1"/>
</dbReference>
<evidence type="ECO:0008006" key="11">
    <source>
        <dbReference type="Google" id="ProtNLM"/>
    </source>
</evidence>
<keyword evidence="3 6" id="KW-0812">Transmembrane</keyword>
<dbReference type="InterPro" id="IPR010929">
    <property type="entry name" value="PDR_CDR_ABC"/>
</dbReference>
<keyword evidence="5 6" id="KW-0472">Membrane</keyword>
<gene>
    <name evidence="9" type="ORF">QCA50_013409</name>
</gene>
<accession>A0AAW0FS08</accession>
<evidence type="ECO:0000256" key="3">
    <source>
        <dbReference type="ARBA" id="ARBA00022692"/>
    </source>
</evidence>
<sequence length="283" mass="31376">MGTIFLRLREQTSDFFSRGGVLFFAILFASISMMAEIPALYSQRRIVLRQSRAAMYHPFVESLALTLIEVPKMFIIIVFFSVILYFLVGLQQSAKTFFIFLLLVFVTTLVMQAFFRMVAAAFKSAAPAQTIAGLSVLILTLYTGYLIPQPTMIGALRWITHISPLKYGFEALMVNEFHGLNAACSTLIPQGPGYESIGLSNQACTTVGSVPGQATVSGDNYVELSFNYSYSHLWRNFGIVCAFGLAFVVTYLTFTEFNTKSAGETVDITVQARIQNKCGRACR</sequence>
<feature type="domain" description="CDR ABC transporter" evidence="8">
    <location>
        <begin position="188"/>
        <end position="264"/>
    </location>
</feature>
<comment type="caution">
    <text evidence="9">The sequence shown here is derived from an EMBL/GenBank/DDBJ whole genome shotgun (WGS) entry which is preliminary data.</text>
</comment>
<feature type="domain" description="ABC-2 type transporter transmembrane" evidence="7">
    <location>
        <begin position="2"/>
        <end position="177"/>
    </location>
</feature>
<feature type="transmembrane region" description="Helical" evidence="6">
    <location>
        <begin position="233"/>
        <end position="254"/>
    </location>
</feature>
<keyword evidence="4 6" id="KW-1133">Transmembrane helix</keyword>
<protein>
    <recommendedName>
        <fullName evidence="11">ABC-2 type transporter domain-containing protein</fullName>
    </recommendedName>
</protein>
<evidence type="ECO:0000256" key="5">
    <source>
        <dbReference type="ARBA" id="ARBA00023136"/>
    </source>
</evidence>
<dbReference type="Proteomes" id="UP001385951">
    <property type="component" value="Unassembled WGS sequence"/>
</dbReference>
<keyword evidence="10" id="KW-1185">Reference proteome</keyword>
<evidence type="ECO:0000256" key="6">
    <source>
        <dbReference type="SAM" id="Phobius"/>
    </source>
</evidence>
<evidence type="ECO:0000259" key="8">
    <source>
        <dbReference type="Pfam" id="PF06422"/>
    </source>
</evidence>
<evidence type="ECO:0000313" key="10">
    <source>
        <dbReference type="Proteomes" id="UP001385951"/>
    </source>
</evidence>
<comment type="subcellular location">
    <subcellularLocation>
        <location evidence="1">Membrane</location>
        <topology evidence="1">Multi-pass membrane protein</topology>
    </subcellularLocation>
</comment>
<evidence type="ECO:0000256" key="2">
    <source>
        <dbReference type="ARBA" id="ARBA00022448"/>
    </source>
</evidence>
<evidence type="ECO:0000313" key="9">
    <source>
        <dbReference type="EMBL" id="KAK7683571.1"/>
    </source>
</evidence>
<reference evidence="9 10" key="1">
    <citation type="submission" date="2022-09" db="EMBL/GenBank/DDBJ databases">
        <authorList>
            <person name="Palmer J.M."/>
        </authorList>
    </citation>
    <scope>NUCLEOTIDE SEQUENCE [LARGE SCALE GENOMIC DNA]</scope>
    <source>
        <strain evidence="9 10">DSM 7382</strain>
    </source>
</reference>
<evidence type="ECO:0000256" key="1">
    <source>
        <dbReference type="ARBA" id="ARBA00004141"/>
    </source>
</evidence>